<evidence type="ECO:0000256" key="1">
    <source>
        <dbReference type="SAM" id="SignalP"/>
    </source>
</evidence>
<feature type="chain" id="PRO_5002434437" description="Secreted protein" evidence="1">
    <location>
        <begin position="17"/>
        <end position="66"/>
    </location>
</feature>
<keyword evidence="1" id="KW-0732">Signal</keyword>
<organism evidence="2">
    <name type="scientific">Anguilla anguilla</name>
    <name type="common">European freshwater eel</name>
    <name type="synonym">Muraena anguilla</name>
    <dbReference type="NCBI Taxonomy" id="7936"/>
    <lineage>
        <taxon>Eukaryota</taxon>
        <taxon>Metazoa</taxon>
        <taxon>Chordata</taxon>
        <taxon>Craniata</taxon>
        <taxon>Vertebrata</taxon>
        <taxon>Euteleostomi</taxon>
        <taxon>Actinopterygii</taxon>
        <taxon>Neopterygii</taxon>
        <taxon>Teleostei</taxon>
        <taxon>Anguilliformes</taxon>
        <taxon>Anguillidae</taxon>
        <taxon>Anguilla</taxon>
    </lineage>
</organism>
<evidence type="ECO:0000313" key="2">
    <source>
        <dbReference type="EMBL" id="JAH87898.1"/>
    </source>
</evidence>
<dbReference type="EMBL" id="GBXM01020679">
    <property type="protein sequence ID" value="JAH87898.1"/>
    <property type="molecule type" value="Transcribed_RNA"/>
</dbReference>
<proteinExistence type="predicted"/>
<reference evidence="2" key="1">
    <citation type="submission" date="2014-11" db="EMBL/GenBank/DDBJ databases">
        <authorList>
            <person name="Amaro Gonzalez C."/>
        </authorList>
    </citation>
    <scope>NUCLEOTIDE SEQUENCE</scope>
</reference>
<accession>A0A0E9WEI3</accession>
<evidence type="ECO:0008006" key="3">
    <source>
        <dbReference type="Google" id="ProtNLM"/>
    </source>
</evidence>
<reference evidence="2" key="2">
    <citation type="journal article" date="2015" name="Fish Shellfish Immunol.">
        <title>Early steps in the European eel (Anguilla anguilla)-Vibrio vulnificus interaction in the gills: Role of the RtxA13 toxin.</title>
        <authorList>
            <person name="Callol A."/>
            <person name="Pajuelo D."/>
            <person name="Ebbesson L."/>
            <person name="Teles M."/>
            <person name="MacKenzie S."/>
            <person name="Amaro C."/>
        </authorList>
    </citation>
    <scope>NUCLEOTIDE SEQUENCE</scope>
</reference>
<protein>
    <recommendedName>
        <fullName evidence="3">Secreted protein</fullName>
    </recommendedName>
</protein>
<dbReference type="AlphaFoldDB" id="A0A0E9WEI3"/>
<sequence length="66" mass="7733">MLLFLLTCKLLLAAMGLEKLVYRPTHQNITLLEFTASFSPKTTINYQLYDKRCIQLMCFSTPFLER</sequence>
<feature type="signal peptide" evidence="1">
    <location>
        <begin position="1"/>
        <end position="16"/>
    </location>
</feature>
<name>A0A0E9WEI3_ANGAN</name>